<feature type="non-terminal residue" evidence="1">
    <location>
        <position position="1"/>
    </location>
</feature>
<dbReference type="EMBL" id="CAJVPM010005423">
    <property type="protein sequence ID" value="CAG8523794.1"/>
    <property type="molecule type" value="Genomic_DNA"/>
</dbReference>
<sequence length="88" mass="10056">DLTDENIKKFIASKSLESFVAESLKIYIKYLIAVCNQEKLFYSKDVLTKIKKLDQLTFQLTIPSASRCNYVNELELNQTSIELSSDDG</sequence>
<gene>
    <name evidence="1" type="ORF">SCALOS_LOCUS4176</name>
</gene>
<name>A0ACA9LDJ2_9GLOM</name>
<evidence type="ECO:0000313" key="1">
    <source>
        <dbReference type="EMBL" id="CAG8523794.1"/>
    </source>
</evidence>
<protein>
    <submittedName>
        <fullName evidence="1">2699_t:CDS:1</fullName>
    </submittedName>
</protein>
<reference evidence="1" key="1">
    <citation type="submission" date="2021-06" db="EMBL/GenBank/DDBJ databases">
        <authorList>
            <person name="Kallberg Y."/>
            <person name="Tangrot J."/>
            <person name="Rosling A."/>
        </authorList>
    </citation>
    <scope>NUCLEOTIDE SEQUENCE</scope>
    <source>
        <strain evidence="1">AU212A</strain>
    </source>
</reference>
<comment type="caution">
    <text evidence="1">The sequence shown here is derived from an EMBL/GenBank/DDBJ whole genome shotgun (WGS) entry which is preliminary data.</text>
</comment>
<dbReference type="Proteomes" id="UP000789860">
    <property type="component" value="Unassembled WGS sequence"/>
</dbReference>
<evidence type="ECO:0000313" key="2">
    <source>
        <dbReference type="Proteomes" id="UP000789860"/>
    </source>
</evidence>
<keyword evidence="2" id="KW-1185">Reference proteome</keyword>
<organism evidence="1 2">
    <name type="scientific">Scutellospora calospora</name>
    <dbReference type="NCBI Taxonomy" id="85575"/>
    <lineage>
        <taxon>Eukaryota</taxon>
        <taxon>Fungi</taxon>
        <taxon>Fungi incertae sedis</taxon>
        <taxon>Mucoromycota</taxon>
        <taxon>Glomeromycotina</taxon>
        <taxon>Glomeromycetes</taxon>
        <taxon>Diversisporales</taxon>
        <taxon>Gigasporaceae</taxon>
        <taxon>Scutellospora</taxon>
    </lineage>
</organism>
<accession>A0ACA9LDJ2</accession>
<proteinExistence type="predicted"/>